<organism evidence="5 6">
    <name type="scientific">Rickenella mellea</name>
    <dbReference type="NCBI Taxonomy" id="50990"/>
    <lineage>
        <taxon>Eukaryota</taxon>
        <taxon>Fungi</taxon>
        <taxon>Dikarya</taxon>
        <taxon>Basidiomycota</taxon>
        <taxon>Agaricomycotina</taxon>
        <taxon>Agaricomycetes</taxon>
        <taxon>Hymenochaetales</taxon>
        <taxon>Rickenellaceae</taxon>
        <taxon>Rickenella</taxon>
    </lineage>
</organism>
<dbReference type="PANTHER" id="PTHR10039:SF17">
    <property type="entry name" value="FUNGAL STAND N-TERMINAL GOODBYE DOMAIN-CONTAINING PROTEIN-RELATED"/>
    <property type="match status" value="1"/>
</dbReference>
<dbReference type="SUPFAM" id="SSF50978">
    <property type="entry name" value="WD40 repeat-like"/>
    <property type="match status" value="1"/>
</dbReference>
<proteinExistence type="predicted"/>
<keyword evidence="1 3" id="KW-0853">WD repeat</keyword>
<dbReference type="InterPro" id="IPR056884">
    <property type="entry name" value="NPHP3-like_N"/>
</dbReference>
<dbReference type="OrthoDB" id="163438at2759"/>
<evidence type="ECO:0000313" key="6">
    <source>
        <dbReference type="Proteomes" id="UP000294933"/>
    </source>
</evidence>
<dbReference type="Pfam" id="PF24883">
    <property type="entry name" value="NPHP3_N"/>
    <property type="match status" value="1"/>
</dbReference>
<gene>
    <name evidence="5" type="ORF">BD410DRAFT_867648</name>
</gene>
<dbReference type="Gene3D" id="3.40.50.300">
    <property type="entry name" value="P-loop containing nucleotide triphosphate hydrolases"/>
    <property type="match status" value="1"/>
</dbReference>
<dbReference type="Proteomes" id="UP000294933">
    <property type="component" value="Unassembled WGS sequence"/>
</dbReference>
<dbReference type="InterPro" id="IPR036322">
    <property type="entry name" value="WD40_repeat_dom_sf"/>
</dbReference>
<dbReference type="InterPro" id="IPR019775">
    <property type="entry name" value="WD40_repeat_CS"/>
</dbReference>
<dbReference type="VEuPathDB" id="FungiDB:BD410DRAFT_867648"/>
<evidence type="ECO:0000256" key="2">
    <source>
        <dbReference type="ARBA" id="ARBA00022737"/>
    </source>
</evidence>
<keyword evidence="2" id="KW-0677">Repeat</keyword>
<dbReference type="AlphaFoldDB" id="A0A4Y7Q306"/>
<dbReference type="PANTHER" id="PTHR10039">
    <property type="entry name" value="AMELOGENIN"/>
    <property type="match status" value="1"/>
</dbReference>
<dbReference type="InterPro" id="IPR015943">
    <property type="entry name" value="WD40/YVTN_repeat-like_dom_sf"/>
</dbReference>
<evidence type="ECO:0000256" key="1">
    <source>
        <dbReference type="ARBA" id="ARBA00022574"/>
    </source>
</evidence>
<sequence length="879" mass="98673">MDNVYAIVIRAETSKIESHVKVIGCMVRQTTECGYFITSYAKNKNFWLRLVKNAISGADTAIENFRAKFEDLKKEFHEEAVRSTELSVMRTEILAASILDEVKNLGKYNNLKDLPYATDARFRSDKQCLAGTRKEILDEITNWINSSDDSHKNVFLLCGAAGTGKSAIAHTIAMRFDLLGHLGSSFCFMRSNQANRHPGNLFSTIAVDLANHSSQFKNALHAVIHGNRSLCSTQDVATQFENFILKPAENITMTGPIVIVIDALDEGGDFRSRNAALVALSKQAAKLPAQFRIFLTSRLEKDVIDKLCNNSSVTVKHMNSNKMENSTRRDISAYIHKQLSDCDEQSVGDFTEVDYQLLVDKSEGLFQWAFVVCDSITCEMAGSTPYERFQQFTTINSNLEPLDLLYLTVLRQLFQPNAMARFKSVMGQILAAFEPLSVGALAKMRSAALVDGKLRSNDVVSSIVKFMGSLLSGVLNDFMPVQVLHTSFRDFLSDQSRSGDFYVNQHEQHSDMALACLNIMKNELHFNICRIKTSYKLNENICGLDKCIKKYISPQLAYSCKFWMKHFWKITIPLDSKFQRKVMLFLTKQLLYWLEVLSVLKEVNIAPSMLSLILRQKMDEDIEKFVKDAIKFVSAFGHVITQSVSHIYLSALPFAPKISVLAQHYLPQFSQNMLIQAGKEAEWPVLQYVLEGHTNNITSVAFSPDGKHIVSGSYDETIRVWDAETGTTGTVTLGPLNGHTACIRSVAFSPDGKYIVSGSHDQTIQVWDVQPENMSLQLSSNDPIAIPTSESLNKDVPPSTSSFPAFTDDSVLQNGWMVNPSGEYLFWVPPWNRSGLCWLRTQYVIGERSTKIDFTKFKCGTSWEQCYTPTSEGESTVTD</sequence>
<feature type="domain" description="Nephrocystin 3-like N-terminal" evidence="4">
    <location>
        <begin position="132"/>
        <end position="298"/>
    </location>
</feature>
<dbReference type="Gene3D" id="2.130.10.10">
    <property type="entry name" value="YVTN repeat-like/Quinoprotein amine dehydrogenase"/>
    <property type="match status" value="1"/>
</dbReference>
<evidence type="ECO:0000256" key="3">
    <source>
        <dbReference type="PROSITE-ProRule" id="PRU00221"/>
    </source>
</evidence>
<dbReference type="SMART" id="SM00320">
    <property type="entry name" value="WD40"/>
    <property type="match status" value="2"/>
</dbReference>
<dbReference type="PROSITE" id="PS50294">
    <property type="entry name" value="WD_REPEATS_REGION"/>
    <property type="match status" value="2"/>
</dbReference>
<protein>
    <recommendedName>
        <fullName evidence="4">Nephrocystin 3-like N-terminal domain-containing protein</fullName>
    </recommendedName>
</protein>
<dbReference type="InterPro" id="IPR001680">
    <property type="entry name" value="WD40_rpt"/>
</dbReference>
<evidence type="ECO:0000313" key="5">
    <source>
        <dbReference type="EMBL" id="TDL21598.1"/>
    </source>
</evidence>
<feature type="repeat" description="WD" evidence="3">
    <location>
        <begin position="736"/>
        <end position="777"/>
    </location>
</feature>
<dbReference type="PROSITE" id="PS50082">
    <property type="entry name" value="WD_REPEATS_2"/>
    <property type="match status" value="2"/>
</dbReference>
<reference evidence="5 6" key="1">
    <citation type="submission" date="2018-06" db="EMBL/GenBank/DDBJ databases">
        <title>A transcriptomic atlas of mushroom development highlights an independent origin of complex multicellularity.</title>
        <authorList>
            <consortium name="DOE Joint Genome Institute"/>
            <person name="Krizsan K."/>
            <person name="Almasi E."/>
            <person name="Merenyi Z."/>
            <person name="Sahu N."/>
            <person name="Viragh M."/>
            <person name="Koszo T."/>
            <person name="Mondo S."/>
            <person name="Kiss B."/>
            <person name="Balint B."/>
            <person name="Kues U."/>
            <person name="Barry K."/>
            <person name="Hegedus J.C."/>
            <person name="Henrissat B."/>
            <person name="Johnson J."/>
            <person name="Lipzen A."/>
            <person name="Ohm R."/>
            <person name="Nagy I."/>
            <person name="Pangilinan J."/>
            <person name="Yan J."/>
            <person name="Xiong Y."/>
            <person name="Grigoriev I.V."/>
            <person name="Hibbett D.S."/>
            <person name="Nagy L.G."/>
        </authorList>
    </citation>
    <scope>NUCLEOTIDE SEQUENCE [LARGE SCALE GENOMIC DNA]</scope>
    <source>
        <strain evidence="5 6">SZMC22713</strain>
    </source>
</reference>
<dbReference type="EMBL" id="ML170180">
    <property type="protein sequence ID" value="TDL21598.1"/>
    <property type="molecule type" value="Genomic_DNA"/>
</dbReference>
<feature type="repeat" description="WD" evidence="3">
    <location>
        <begin position="690"/>
        <end position="731"/>
    </location>
</feature>
<dbReference type="InterPro" id="IPR027417">
    <property type="entry name" value="P-loop_NTPase"/>
</dbReference>
<dbReference type="SUPFAM" id="SSF52540">
    <property type="entry name" value="P-loop containing nucleoside triphosphate hydrolases"/>
    <property type="match status" value="1"/>
</dbReference>
<dbReference type="PROSITE" id="PS00678">
    <property type="entry name" value="WD_REPEATS_1"/>
    <property type="match status" value="2"/>
</dbReference>
<dbReference type="STRING" id="50990.A0A4Y7Q306"/>
<accession>A0A4Y7Q306</accession>
<name>A0A4Y7Q306_9AGAM</name>
<evidence type="ECO:0000259" key="4">
    <source>
        <dbReference type="Pfam" id="PF24883"/>
    </source>
</evidence>
<dbReference type="Pfam" id="PF00400">
    <property type="entry name" value="WD40"/>
    <property type="match status" value="2"/>
</dbReference>
<keyword evidence="6" id="KW-1185">Reference proteome</keyword>